<name>A0A549SNF8_METSR</name>
<gene>
    <name evidence="5" type="ORF">FM996_14370</name>
</gene>
<dbReference type="SMART" id="SM00822">
    <property type="entry name" value="PKS_KR"/>
    <property type="match status" value="1"/>
</dbReference>
<evidence type="ECO:0000313" key="5">
    <source>
        <dbReference type="EMBL" id="TRL31165.1"/>
    </source>
</evidence>
<dbReference type="PANTHER" id="PTHR44196">
    <property type="entry name" value="DEHYDROGENASE/REDUCTASE SDR FAMILY MEMBER 7B"/>
    <property type="match status" value="1"/>
</dbReference>
<dbReference type="PRINTS" id="PR00080">
    <property type="entry name" value="SDRFAMILY"/>
</dbReference>
<evidence type="ECO:0000313" key="6">
    <source>
        <dbReference type="Proteomes" id="UP000316781"/>
    </source>
</evidence>
<dbReference type="CDD" id="cd05233">
    <property type="entry name" value="SDR_c"/>
    <property type="match status" value="1"/>
</dbReference>
<protein>
    <submittedName>
        <fullName evidence="5">SDR family NAD(P)-dependent oxidoreductase</fullName>
    </submittedName>
</protein>
<dbReference type="InterPro" id="IPR002347">
    <property type="entry name" value="SDR_fam"/>
</dbReference>
<evidence type="ECO:0000259" key="4">
    <source>
        <dbReference type="SMART" id="SM00822"/>
    </source>
</evidence>
<dbReference type="Proteomes" id="UP000316781">
    <property type="component" value="Unassembled WGS sequence"/>
</dbReference>
<organism evidence="5 6">
    <name type="scientific">Methylosinus sporium</name>
    <dbReference type="NCBI Taxonomy" id="428"/>
    <lineage>
        <taxon>Bacteria</taxon>
        <taxon>Pseudomonadati</taxon>
        <taxon>Pseudomonadota</taxon>
        <taxon>Alphaproteobacteria</taxon>
        <taxon>Hyphomicrobiales</taxon>
        <taxon>Methylocystaceae</taxon>
        <taxon>Methylosinus</taxon>
    </lineage>
</organism>
<proteinExistence type="inferred from homology"/>
<dbReference type="PANTHER" id="PTHR44196:SF1">
    <property type="entry name" value="DEHYDROGENASE_REDUCTASE SDR FAMILY MEMBER 7B"/>
    <property type="match status" value="1"/>
</dbReference>
<dbReference type="Gene3D" id="3.40.50.720">
    <property type="entry name" value="NAD(P)-binding Rossmann-like Domain"/>
    <property type="match status" value="1"/>
</dbReference>
<feature type="domain" description="Ketoreductase" evidence="4">
    <location>
        <begin position="8"/>
        <end position="192"/>
    </location>
</feature>
<keyword evidence="2" id="KW-0560">Oxidoreductase</keyword>
<dbReference type="EMBL" id="VJMF01000059">
    <property type="protein sequence ID" value="TRL31165.1"/>
    <property type="molecule type" value="Genomic_DNA"/>
</dbReference>
<dbReference type="GO" id="GO:0016491">
    <property type="term" value="F:oxidoreductase activity"/>
    <property type="evidence" value="ECO:0007669"/>
    <property type="project" value="UniProtKB-KW"/>
</dbReference>
<comment type="similarity">
    <text evidence="1 3">Belongs to the short-chain dehydrogenases/reductases (SDR) family.</text>
</comment>
<evidence type="ECO:0000256" key="3">
    <source>
        <dbReference type="RuleBase" id="RU000363"/>
    </source>
</evidence>
<sequence>MTMEIAGKLALVTGASSGIGAATARALAGKGARVILVARSGDKLAQLAQDIEAAGGSALAVECDLSSSDEISRMGEQVLEKVGTPDIIINNAGSGRWLPTVETTPQEARQMIELPYLAAFDVTRFFLPRLLAARSGHIVNVTSPASYMVWPNAAAYIAARQALKGFSDALRTEVEAKGVFVSLVVLGVVESSYWEHNPGSREHASKAIRPLTTDQAAAAIIKAIERRKRRLVSPAIFRAIFLLRALFS</sequence>
<accession>A0A549SNF8</accession>
<dbReference type="Pfam" id="PF00106">
    <property type="entry name" value="adh_short"/>
    <property type="match status" value="1"/>
</dbReference>
<comment type="caution">
    <text evidence="5">The sequence shown here is derived from an EMBL/GenBank/DDBJ whole genome shotgun (WGS) entry which is preliminary data.</text>
</comment>
<evidence type="ECO:0000256" key="2">
    <source>
        <dbReference type="ARBA" id="ARBA00023002"/>
    </source>
</evidence>
<dbReference type="InterPro" id="IPR057326">
    <property type="entry name" value="KR_dom"/>
</dbReference>
<reference evidence="5 6" key="1">
    <citation type="submission" date="2019-07" db="EMBL/GenBank/DDBJ databases">
        <title>Ln-dependent methylotrophs.</title>
        <authorList>
            <person name="Tani A."/>
        </authorList>
    </citation>
    <scope>NUCLEOTIDE SEQUENCE [LARGE SCALE GENOMIC DNA]</scope>
    <source>
        <strain evidence="5 6">SM89A</strain>
    </source>
</reference>
<evidence type="ECO:0000256" key="1">
    <source>
        <dbReference type="ARBA" id="ARBA00006484"/>
    </source>
</evidence>
<dbReference type="PRINTS" id="PR00081">
    <property type="entry name" value="GDHRDH"/>
</dbReference>
<dbReference type="InterPro" id="IPR036291">
    <property type="entry name" value="NAD(P)-bd_dom_sf"/>
</dbReference>
<dbReference type="SUPFAM" id="SSF51735">
    <property type="entry name" value="NAD(P)-binding Rossmann-fold domains"/>
    <property type="match status" value="1"/>
</dbReference>
<dbReference type="GO" id="GO:0016020">
    <property type="term" value="C:membrane"/>
    <property type="evidence" value="ECO:0007669"/>
    <property type="project" value="TreeGrafter"/>
</dbReference>
<dbReference type="AlphaFoldDB" id="A0A549SNF8"/>